<keyword evidence="1" id="KW-0732">Signal</keyword>
<organism evidence="2 3">
    <name type="scientific">Caballeronia novacaledonica</name>
    <dbReference type="NCBI Taxonomy" id="1544861"/>
    <lineage>
        <taxon>Bacteria</taxon>
        <taxon>Pseudomonadati</taxon>
        <taxon>Pseudomonadota</taxon>
        <taxon>Betaproteobacteria</taxon>
        <taxon>Burkholderiales</taxon>
        <taxon>Burkholderiaceae</taxon>
        <taxon>Caballeronia</taxon>
    </lineage>
</organism>
<dbReference type="RefSeq" id="WP_238210608.1">
    <property type="nucleotide sequence ID" value="NZ_BPUS01000002.1"/>
</dbReference>
<reference evidence="2" key="1">
    <citation type="submission" date="2022-09" db="EMBL/GenBank/DDBJ databases">
        <title>Isolation and characterization of 3-chlorobenzoate degrading bacteria from soils in Shizuoka.</title>
        <authorList>
            <person name="Ifat A."/>
            <person name="Ogawa N."/>
            <person name="Kimbara K."/>
            <person name="Moriuchi R."/>
            <person name="Dohra H."/>
            <person name="Shintani M."/>
        </authorList>
    </citation>
    <scope>NUCLEOTIDE SEQUENCE</scope>
    <source>
        <strain evidence="2">19CS4-2</strain>
    </source>
</reference>
<feature type="signal peptide" evidence="1">
    <location>
        <begin position="1"/>
        <end position="23"/>
    </location>
</feature>
<gene>
    <name evidence="2" type="ORF">CBA19CS42_06835</name>
</gene>
<evidence type="ECO:0000313" key="2">
    <source>
        <dbReference type="EMBL" id="GJH24205.1"/>
    </source>
</evidence>
<dbReference type="EMBL" id="BPUS01000002">
    <property type="protein sequence ID" value="GJH24205.1"/>
    <property type="molecule type" value="Genomic_DNA"/>
</dbReference>
<feature type="chain" id="PRO_5041270530" evidence="1">
    <location>
        <begin position="24"/>
        <end position="105"/>
    </location>
</feature>
<dbReference type="Proteomes" id="UP001055111">
    <property type="component" value="Unassembled WGS sequence"/>
</dbReference>
<evidence type="ECO:0000256" key="1">
    <source>
        <dbReference type="SAM" id="SignalP"/>
    </source>
</evidence>
<dbReference type="AlphaFoldDB" id="A0AA37I673"/>
<sequence>MKKIGYVAVATLLGVGLVGSAQAHVFVGMSVGMPVVPVAPVVAVAPYAPVIPVAPFAPVAPVPVYAPPVAYYAPPAPVYAPSVAVGYWGGRPGWGYRHYAAGYWR</sequence>
<accession>A0AA37I673</accession>
<name>A0AA37I673_9BURK</name>
<evidence type="ECO:0000313" key="3">
    <source>
        <dbReference type="Proteomes" id="UP001055111"/>
    </source>
</evidence>
<protein>
    <submittedName>
        <fullName evidence="2">Uncharacterized protein</fullName>
    </submittedName>
</protein>
<proteinExistence type="predicted"/>
<comment type="caution">
    <text evidence="2">The sequence shown here is derived from an EMBL/GenBank/DDBJ whole genome shotgun (WGS) entry which is preliminary data.</text>
</comment>